<gene>
    <name evidence="3" type="ORF">AAV32_15840</name>
    <name evidence="4" type="ORF">EV679_3412</name>
</gene>
<dbReference type="EMBL" id="SGWZ01000008">
    <property type="protein sequence ID" value="RZS63768.1"/>
    <property type="molecule type" value="Genomic_DNA"/>
</dbReference>
<evidence type="ECO:0000313" key="6">
    <source>
        <dbReference type="Proteomes" id="UP000292039"/>
    </source>
</evidence>
<dbReference type="RefSeq" id="WP_068374612.1">
    <property type="nucleotide sequence ID" value="NZ_CBCSEB010000020.1"/>
</dbReference>
<evidence type="ECO:0000256" key="1">
    <source>
        <dbReference type="ARBA" id="ARBA00007198"/>
    </source>
</evidence>
<accession>A0A171KNQ7</accession>
<dbReference type="Proteomes" id="UP000078084">
    <property type="component" value="Unassembled WGS sequence"/>
</dbReference>
<dbReference type="SUPFAM" id="SSF52833">
    <property type="entry name" value="Thioredoxin-like"/>
    <property type="match status" value="1"/>
</dbReference>
<reference evidence="3 5" key="1">
    <citation type="submission" date="2015-04" db="EMBL/GenBank/DDBJ databases">
        <title>Genome sequence of Kerstersia gyiorum CG1.</title>
        <authorList>
            <person name="Greninger A.L."/>
            <person name="Kozyreva V."/>
            <person name="Chaturvedi V."/>
        </authorList>
    </citation>
    <scope>NUCLEOTIDE SEQUENCE [LARGE SCALE GENOMIC DNA]</scope>
    <source>
        <strain evidence="3 5">CG1</strain>
    </source>
</reference>
<protein>
    <submittedName>
        <fullName evidence="3">Arsenate reductase</fullName>
    </submittedName>
    <submittedName>
        <fullName evidence="4">Spx/MgsR family transcriptional regulator</fullName>
    </submittedName>
</protein>
<dbReference type="NCBIfam" id="TIGR01617">
    <property type="entry name" value="arsC_related"/>
    <property type="match status" value="1"/>
</dbReference>
<comment type="caution">
    <text evidence="3">The sequence shown here is derived from an EMBL/GenBank/DDBJ whole genome shotgun (WGS) entry which is preliminary data.</text>
</comment>
<comment type="similarity">
    <text evidence="1 2">Belongs to the ArsC family.</text>
</comment>
<dbReference type="InterPro" id="IPR006660">
    <property type="entry name" value="Arsenate_reductase-like"/>
</dbReference>
<dbReference type="Pfam" id="PF03960">
    <property type="entry name" value="ArsC"/>
    <property type="match status" value="1"/>
</dbReference>
<dbReference type="InterPro" id="IPR006504">
    <property type="entry name" value="Tscrpt_reg_Spx/MgsR"/>
</dbReference>
<evidence type="ECO:0000256" key="2">
    <source>
        <dbReference type="PROSITE-ProRule" id="PRU01282"/>
    </source>
</evidence>
<dbReference type="OrthoDB" id="9803749at2"/>
<reference evidence="4 6" key="2">
    <citation type="submission" date="2019-02" db="EMBL/GenBank/DDBJ databases">
        <title>Genomic Encyclopedia of Type Strains, Phase IV (KMG-IV): sequencing the most valuable type-strain genomes for metagenomic binning, comparative biology and taxonomic classification.</title>
        <authorList>
            <person name="Goeker M."/>
        </authorList>
    </citation>
    <scope>NUCLEOTIDE SEQUENCE [LARGE SCALE GENOMIC DNA]</scope>
    <source>
        <strain evidence="4 6">DSM 16618</strain>
    </source>
</reference>
<dbReference type="AlphaFoldDB" id="A0A171KNQ7"/>
<dbReference type="InterPro" id="IPR036249">
    <property type="entry name" value="Thioredoxin-like_sf"/>
</dbReference>
<evidence type="ECO:0000313" key="5">
    <source>
        <dbReference type="Proteomes" id="UP000078084"/>
    </source>
</evidence>
<organism evidence="3 5">
    <name type="scientific">Kerstersia gyiorum</name>
    <dbReference type="NCBI Taxonomy" id="206506"/>
    <lineage>
        <taxon>Bacteria</taxon>
        <taxon>Pseudomonadati</taxon>
        <taxon>Pseudomonadota</taxon>
        <taxon>Betaproteobacteria</taxon>
        <taxon>Burkholderiales</taxon>
        <taxon>Alcaligenaceae</taxon>
        <taxon>Kerstersia</taxon>
    </lineage>
</organism>
<dbReference type="PATRIC" id="fig|206506.3.peg.3373"/>
<dbReference type="Proteomes" id="UP000292039">
    <property type="component" value="Unassembled WGS sequence"/>
</dbReference>
<evidence type="ECO:0000313" key="3">
    <source>
        <dbReference type="EMBL" id="KKO70524.1"/>
    </source>
</evidence>
<name>A0A171KNQ7_9BURK</name>
<evidence type="ECO:0000313" key="4">
    <source>
        <dbReference type="EMBL" id="RZS63768.1"/>
    </source>
</evidence>
<sequence length="119" mass="13095">MSLVLYGLNKCSTCVKARAWLDSHGVAHTFVDYRDHPVDPALLRDWAAQLGGWEKLVNRASMTWRNLPESARSPADDAAWLALIADYPALVRRPVAVDGDGKVGVGFREATYAARFLPA</sequence>
<keyword evidence="5" id="KW-1185">Reference proteome</keyword>
<dbReference type="PANTHER" id="PTHR30041:SF8">
    <property type="entry name" value="PROTEIN YFFB"/>
    <property type="match status" value="1"/>
</dbReference>
<dbReference type="STRING" id="206506.AAV32_15840"/>
<dbReference type="PANTHER" id="PTHR30041">
    <property type="entry name" value="ARSENATE REDUCTASE"/>
    <property type="match status" value="1"/>
</dbReference>
<dbReference type="GeneID" id="99727057"/>
<dbReference type="PROSITE" id="PS51353">
    <property type="entry name" value="ARSC"/>
    <property type="match status" value="1"/>
</dbReference>
<proteinExistence type="inferred from homology"/>
<dbReference type="EMBL" id="LBNE01000014">
    <property type="protein sequence ID" value="KKO70524.1"/>
    <property type="molecule type" value="Genomic_DNA"/>
</dbReference>
<dbReference type="Gene3D" id="3.40.30.10">
    <property type="entry name" value="Glutaredoxin"/>
    <property type="match status" value="1"/>
</dbReference>